<organism evidence="1 2">
    <name type="scientific">Sphingobium xenophagum</name>
    <dbReference type="NCBI Taxonomy" id="121428"/>
    <lineage>
        <taxon>Bacteria</taxon>
        <taxon>Pseudomonadati</taxon>
        <taxon>Pseudomonadota</taxon>
        <taxon>Alphaproteobacteria</taxon>
        <taxon>Sphingomonadales</taxon>
        <taxon>Sphingomonadaceae</taxon>
        <taxon>Sphingobium</taxon>
    </lineage>
</organism>
<protein>
    <submittedName>
        <fullName evidence="1">Uncharacterized protein</fullName>
    </submittedName>
</protein>
<name>A0ABU1X1Q7_SPHXE</name>
<dbReference type="RefSeq" id="WP_310223776.1">
    <property type="nucleotide sequence ID" value="NZ_JAVDWV010000007.1"/>
</dbReference>
<dbReference type="Proteomes" id="UP001267638">
    <property type="component" value="Unassembled WGS sequence"/>
</dbReference>
<evidence type="ECO:0000313" key="1">
    <source>
        <dbReference type="EMBL" id="MDR7154997.1"/>
    </source>
</evidence>
<sequence>MNIYAIEIQSIISTAYSTEYGIYFKDVLSHSAMVGHSGKTDHIDDQKPLTILRRSLTWRLVMQMLYPALCLARQRMAGMAFDKQAISRLAIAPLGFRKLFANGAFSISRWAHDTSGSGRRARHVRCRG</sequence>
<proteinExistence type="predicted"/>
<accession>A0ABU1X1Q7</accession>
<comment type="caution">
    <text evidence="1">The sequence shown here is derived from an EMBL/GenBank/DDBJ whole genome shotgun (WGS) entry which is preliminary data.</text>
</comment>
<evidence type="ECO:0000313" key="2">
    <source>
        <dbReference type="Proteomes" id="UP001267638"/>
    </source>
</evidence>
<reference evidence="1 2" key="1">
    <citation type="submission" date="2023-07" db="EMBL/GenBank/DDBJ databases">
        <title>Sorghum-associated microbial communities from plants grown in Nebraska, USA.</title>
        <authorList>
            <person name="Schachtman D."/>
        </authorList>
    </citation>
    <scope>NUCLEOTIDE SEQUENCE [LARGE SCALE GENOMIC DNA]</scope>
    <source>
        <strain evidence="1 2">4256</strain>
    </source>
</reference>
<keyword evidence="2" id="KW-1185">Reference proteome</keyword>
<dbReference type="EMBL" id="JAVDWV010000007">
    <property type="protein sequence ID" value="MDR7154997.1"/>
    <property type="molecule type" value="Genomic_DNA"/>
</dbReference>
<gene>
    <name evidence="1" type="ORF">J2W40_001815</name>
</gene>